<protein>
    <recommendedName>
        <fullName evidence="1">DUF7869 domain-containing protein</fullName>
    </recommendedName>
</protein>
<dbReference type="InterPro" id="IPR057191">
    <property type="entry name" value="DUF7869"/>
</dbReference>
<reference evidence="2 3" key="1">
    <citation type="journal article" date="2023" name="Sci. Data">
        <title>Genome assembly of the Korean intertidal mud-creeper Batillaria attramentaria.</title>
        <authorList>
            <person name="Patra A.K."/>
            <person name="Ho P.T."/>
            <person name="Jun S."/>
            <person name="Lee S.J."/>
            <person name="Kim Y."/>
            <person name="Won Y.J."/>
        </authorList>
    </citation>
    <scope>NUCLEOTIDE SEQUENCE [LARGE SCALE GENOMIC DNA]</scope>
    <source>
        <strain evidence="2">Wonlab-2016</strain>
    </source>
</reference>
<dbReference type="EMBL" id="JACVVK020000057">
    <property type="protein sequence ID" value="KAK7497598.1"/>
    <property type="molecule type" value="Genomic_DNA"/>
</dbReference>
<comment type="caution">
    <text evidence="2">The sequence shown here is derived from an EMBL/GenBank/DDBJ whole genome shotgun (WGS) entry which is preliminary data.</text>
</comment>
<proteinExistence type="predicted"/>
<dbReference type="PANTHER" id="PTHR10773:SF19">
    <property type="match status" value="1"/>
</dbReference>
<evidence type="ECO:0000259" key="1">
    <source>
        <dbReference type="Pfam" id="PF25273"/>
    </source>
</evidence>
<gene>
    <name evidence="2" type="ORF">BaRGS_00011238</name>
</gene>
<accession>A0ABD0LEE2</accession>
<evidence type="ECO:0000313" key="3">
    <source>
        <dbReference type="Proteomes" id="UP001519460"/>
    </source>
</evidence>
<sequence length="296" mass="34521">MKRKNEGQEQKKGDKQLAENDEHVLVLTVDLQQVLLAPRIFANENYFKSKLCCHNFTVCDLATRKVVCYFWHEGQGEVASNNFTSCLLDYIKEQTSSRDLHTIIIFSDGCCYQNRNATLSNGLLLAAMQTQTTIIQKFLEKGHTWMEADSVHSAIERKLLNRQIYWPAEYIEVITSARTKPEPYHVKNLTFEFFLDFSKLSFYKTIRPGRRPGDPQVTDIRALKYGTDSIIQYKLHHSDEWSPLPSRNSNRNAPVTIPKMYSQPIPIKKTKFEDLQQLKEVLPREYHTFYDQLPHQ</sequence>
<dbReference type="AlphaFoldDB" id="A0ABD0LEE2"/>
<keyword evidence="3" id="KW-1185">Reference proteome</keyword>
<feature type="domain" description="DUF7869" evidence="1">
    <location>
        <begin position="64"/>
        <end position="189"/>
    </location>
</feature>
<evidence type="ECO:0000313" key="2">
    <source>
        <dbReference type="EMBL" id="KAK7497598.1"/>
    </source>
</evidence>
<name>A0ABD0LEE2_9CAEN</name>
<dbReference type="PANTHER" id="PTHR10773">
    <property type="entry name" value="DNA-DIRECTED RNA POLYMERASES I, II, AND III SUBUNIT RPABC2"/>
    <property type="match status" value="1"/>
</dbReference>
<dbReference type="Proteomes" id="UP001519460">
    <property type="component" value="Unassembled WGS sequence"/>
</dbReference>
<dbReference type="Pfam" id="PF25273">
    <property type="entry name" value="DUF7869"/>
    <property type="match status" value="1"/>
</dbReference>
<organism evidence="2 3">
    <name type="scientific">Batillaria attramentaria</name>
    <dbReference type="NCBI Taxonomy" id="370345"/>
    <lineage>
        <taxon>Eukaryota</taxon>
        <taxon>Metazoa</taxon>
        <taxon>Spiralia</taxon>
        <taxon>Lophotrochozoa</taxon>
        <taxon>Mollusca</taxon>
        <taxon>Gastropoda</taxon>
        <taxon>Caenogastropoda</taxon>
        <taxon>Sorbeoconcha</taxon>
        <taxon>Cerithioidea</taxon>
        <taxon>Batillariidae</taxon>
        <taxon>Batillaria</taxon>
    </lineage>
</organism>